<feature type="compositionally biased region" description="Low complexity" evidence="2">
    <location>
        <begin position="992"/>
        <end position="1006"/>
    </location>
</feature>
<evidence type="ECO:0008006" key="5">
    <source>
        <dbReference type="Google" id="ProtNLM"/>
    </source>
</evidence>
<dbReference type="InParanoid" id="A0A1X7VXZ4"/>
<feature type="region of interest" description="Disordered" evidence="2">
    <location>
        <begin position="1"/>
        <end position="23"/>
    </location>
</feature>
<dbReference type="OrthoDB" id="5973910at2759"/>
<dbReference type="EnsemblMetazoa" id="Aqu2.1.44304_001">
    <property type="protein sequence ID" value="Aqu2.1.44304_001"/>
    <property type="gene ID" value="Aqu2.1.44304"/>
</dbReference>
<organism evidence="3">
    <name type="scientific">Amphimedon queenslandica</name>
    <name type="common">Sponge</name>
    <dbReference type="NCBI Taxonomy" id="400682"/>
    <lineage>
        <taxon>Eukaryota</taxon>
        <taxon>Metazoa</taxon>
        <taxon>Porifera</taxon>
        <taxon>Demospongiae</taxon>
        <taxon>Heteroscleromorpha</taxon>
        <taxon>Haplosclerida</taxon>
        <taxon>Niphatidae</taxon>
        <taxon>Amphimedon</taxon>
    </lineage>
</organism>
<dbReference type="KEGG" id="aqu:109582895"/>
<name>A0A1X7VXZ4_AMPQE</name>
<proteinExistence type="predicted"/>
<evidence type="ECO:0000313" key="4">
    <source>
        <dbReference type="Proteomes" id="UP000007879"/>
    </source>
</evidence>
<keyword evidence="4" id="KW-1185">Reference proteome</keyword>
<feature type="compositionally biased region" description="Gly residues" evidence="2">
    <location>
        <begin position="947"/>
        <end position="970"/>
    </location>
</feature>
<feature type="coiled-coil region" evidence="1">
    <location>
        <begin position="706"/>
        <end position="747"/>
    </location>
</feature>
<evidence type="ECO:0000256" key="1">
    <source>
        <dbReference type="SAM" id="Coils"/>
    </source>
</evidence>
<protein>
    <recommendedName>
        <fullName evidence="5">Death domain-containing protein</fullName>
    </recommendedName>
</protein>
<dbReference type="Proteomes" id="UP000007879">
    <property type="component" value="Unassembled WGS sequence"/>
</dbReference>
<feature type="compositionally biased region" description="Basic and acidic residues" evidence="2">
    <location>
        <begin position="1021"/>
        <end position="1031"/>
    </location>
</feature>
<dbReference type="EnsemblMetazoa" id="XM_019997976.1">
    <property type="protein sequence ID" value="XP_019853535.1"/>
    <property type="gene ID" value="LOC109582895"/>
</dbReference>
<reference evidence="4" key="1">
    <citation type="journal article" date="2010" name="Nature">
        <title>The Amphimedon queenslandica genome and the evolution of animal complexity.</title>
        <authorList>
            <person name="Srivastava M."/>
            <person name="Simakov O."/>
            <person name="Chapman J."/>
            <person name="Fahey B."/>
            <person name="Gauthier M.E."/>
            <person name="Mitros T."/>
            <person name="Richards G.S."/>
            <person name="Conaco C."/>
            <person name="Dacre M."/>
            <person name="Hellsten U."/>
            <person name="Larroux C."/>
            <person name="Putnam N.H."/>
            <person name="Stanke M."/>
            <person name="Adamska M."/>
            <person name="Darling A."/>
            <person name="Degnan S.M."/>
            <person name="Oakley T.H."/>
            <person name="Plachetzki D.C."/>
            <person name="Zhai Y."/>
            <person name="Adamski M."/>
            <person name="Calcino A."/>
            <person name="Cummins S.F."/>
            <person name="Goodstein D.M."/>
            <person name="Harris C."/>
            <person name="Jackson D.J."/>
            <person name="Leys S.P."/>
            <person name="Shu S."/>
            <person name="Woodcroft B.J."/>
            <person name="Vervoort M."/>
            <person name="Kosik K.S."/>
            <person name="Manning G."/>
            <person name="Degnan B.M."/>
            <person name="Rokhsar D.S."/>
        </authorList>
    </citation>
    <scope>NUCLEOTIDE SEQUENCE [LARGE SCALE GENOMIC DNA]</scope>
</reference>
<sequence length="1352" mass="151865">MSYSEQKQMEDSDSKEPLYDSSSVGGPLDVNGGIIEDIPVSLDVSSIPIIVQPSLRDLVFNYTVEVTSSLIAGIGLPNSGKTSVLEGAFKKFINLKLNAKLNLDYYLRRKKNEQCLTIYELCALGGPPHDEFAWSFATRHYGAIYSIIHILAHRRKDLDLNSILASPITDHPQIDKHIHWLLGKAYSQLESIEGNNESLKLTLIQDGLALLNVMDFGVNKALHGLLPIMLSICRRNIRLVFFSLDNDVSDFERNPDLLDPKYVERQDKDTAMSQRLRLKQLLHFATLGHKRSQKRSVPFIATTKENASSAQAEVTIKSQMVKFGLIPEIIHVNLEDENSVLGFGENMQEFIKYQYKERTIDIPFRSMLFRSYLASLIQQKSTIIFDKSFITKEAKWLNIDIEDFLEIFTDFGSILYIDVPQFESLREFVIIDVWKFTEYLNELYYPNPSEPHAKDLYAFGIVSEQSVRGVLLSEKNVSRFMQILTEFGMAVTIESGSSIIVEQETLDPDQQYYFLPVARIGNAKSIPLREDGYVFFEIDDIASPPDVLAGITEELMKNKEVFMFGTTEHNVSRFQFRSKNEYEMEIVCEGDKVKLKVNDINEDTFSSAVEVCEKFLKACVSFLKRYNDAILNFQYAFAIPCFMVSGSHQHYYGEGDSKESMLCNHCSSISYKKCWSDAAQKCQHLKHEGYKTSEGATELQVKFRQLHEYRERQNSLQTANEKFQTKIEELKRIIDDQNMHIARLKRRSGDQIHDKTDFDFDKASKNIDNLNGVQIIQKEYFSVENDEHCSINWQKYGLSIEIHKGSLLPSMTAEVAVKVFIGGSFVFPKNFVLVSAVYAISVSEPLLKPLSLSLQHCIDLKNHPTLTNYLKFATVPITVPAPNVPYQFSLMEGGNFSGISTYGVIDHEKLRFLVCIVGYSEEEAIADIDDNDDYSMEDDGGEDASNGEGGEGAGNGEEGEGAGNGEGEGASNGDVEGSGEEGEGGDGDREGSSGASESSVTAGSSSHADPISDKSSNGSPVEKHHCDDDPKQPAALKKAKKYAIVIFDEESRKKVRIAATKQLNALLEHIKRLYNVVDLNSTTFYFKSGCASIELVFDDSKQDPEFFKGWRVQPCIKPCKFFQQYIDNFGKKELSNSLLPSTITNLVYVAHSGDAVPVLFYSIPVVGATDSLVLTICVDKAPNDPYQHKYQKRKRKGSLLSDQEMADGTFDSEAGWSEPPEKKTKIGGYDLKTVRKKIKNSLDRKLLALRNASQHSLNNIADILLGYKIISEAVHRRTDGIQKFDAMIDEFKSCLDMKETKIELLKTCKEFLAGFSCEDGPGPSKSASDSIKEDWREVLKEGGDEGLTSYLQ</sequence>
<accession>A0A1X7VXZ4</accession>
<evidence type="ECO:0000313" key="3">
    <source>
        <dbReference type="EnsemblMetazoa" id="Aqu2.1.44304_001"/>
    </source>
</evidence>
<keyword evidence="1" id="KW-0175">Coiled coil</keyword>
<reference evidence="3" key="2">
    <citation type="submission" date="2017-05" db="UniProtKB">
        <authorList>
            <consortium name="EnsemblMetazoa"/>
        </authorList>
    </citation>
    <scope>IDENTIFICATION</scope>
</reference>
<feature type="region of interest" description="Disordered" evidence="2">
    <location>
        <begin position="928"/>
        <end position="1034"/>
    </location>
</feature>
<feature type="compositionally biased region" description="Acidic residues" evidence="2">
    <location>
        <begin position="928"/>
        <end position="942"/>
    </location>
</feature>
<evidence type="ECO:0000256" key="2">
    <source>
        <dbReference type="SAM" id="MobiDB-lite"/>
    </source>
</evidence>
<feature type="compositionally biased region" description="Basic and acidic residues" evidence="2">
    <location>
        <begin position="7"/>
        <end position="18"/>
    </location>
</feature>
<gene>
    <name evidence="3" type="primary">109582895</name>
</gene>